<evidence type="ECO:0000313" key="1">
    <source>
        <dbReference type="EMBL" id="CAH1737911.1"/>
    </source>
</evidence>
<organism evidence="1 2">
    <name type="scientific">Aphis gossypii</name>
    <name type="common">Cotton aphid</name>
    <dbReference type="NCBI Taxonomy" id="80765"/>
    <lineage>
        <taxon>Eukaryota</taxon>
        <taxon>Metazoa</taxon>
        <taxon>Ecdysozoa</taxon>
        <taxon>Arthropoda</taxon>
        <taxon>Hexapoda</taxon>
        <taxon>Insecta</taxon>
        <taxon>Pterygota</taxon>
        <taxon>Neoptera</taxon>
        <taxon>Paraneoptera</taxon>
        <taxon>Hemiptera</taxon>
        <taxon>Sternorrhyncha</taxon>
        <taxon>Aphidomorpha</taxon>
        <taxon>Aphidoidea</taxon>
        <taxon>Aphididae</taxon>
        <taxon>Aphidini</taxon>
        <taxon>Aphis</taxon>
        <taxon>Aphis</taxon>
    </lineage>
</organism>
<dbReference type="Proteomes" id="UP001154329">
    <property type="component" value="Chromosome 4"/>
</dbReference>
<keyword evidence="2" id="KW-1185">Reference proteome</keyword>
<proteinExistence type="predicted"/>
<reference evidence="1" key="2">
    <citation type="submission" date="2022-10" db="EMBL/GenBank/DDBJ databases">
        <authorList>
            <consortium name="ENA_rothamsted_submissions"/>
            <consortium name="culmorum"/>
            <person name="King R."/>
        </authorList>
    </citation>
    <scope>NUCLEOTIDE SEQUENCE</scope>
</reference>
<dbReference type="AlphaFoldDB" id="A0A9P0JJ90"/>
<accession>A0A9P0JJ90</accession>
<dbReference type="EMBL" id="OU899037">
    <property type="protein sequence ID" value="CAH1737911.1"/>
    <property type="molecule type" value="Genomic_DNA"/>
</dbReference>
<gene>
    <name evidence="1" type="ORF">APHIGO_LOCUS11343</name>
</gene>
<protein>
    <submittedName>
        <fullName evidence="1">Uncharacterized protein</fullName>
    </submittedName>
</protein>
<sequence length="183" mass="20988">MTSFFLYCQLLFVITSMILFQDVLQIILKSFDSISYEIFHIYEYSSKKTIVSEPSCVNYIIFCQDPEITATKFGHTIDSRVFIVTIGSKWQIQEFFKSQASQNIMNLLIASAGPAFLVPSIFYPAREHANPAHLATIETVFTIRIRRQVRVKGGKGARSRGPLILWAHLYLKSILYVFNVFNT</sequence>
<evidence type="ECO:0000313" key="2">
    <source>
        <dbReference type="Proteomes" id="UP001154329"/>
    </source>
</evidence>
<name>A0A9P0JJ90_APHGO</name>
<reference evidence="1" key="1">
    <citation type="submission" date="2022-02" db="EMBL/GenBank/DDBJ databases">
        <authorList>
            <person name="King R."/>
        </authorList>
    </citation>
    <scope>NUCLEOTIDE SEQUENCE</scope>
</reference>